<dbReference type="SUPFAM" id="SSF52156">
    <property type="entry name" value="Initiation factor IF2/eIF5b, domain 3"/>
    <property type="match status" value="1"/>
</dbReference>
<dbReference type="InterPro" id="IPR053905">
    <property type="entry name" value="EF-G-like_DII"/>
</dbReference>
<evidence type="ECO:0000313" key="14">
    <source>
        <dbReference type="EMBL" id="GLQ16938.1"/>
    </source>
</evidence>
<feature type="binding site" evidence="9">
    <location>
        <begin position="405"/>
        <end position="412"/>
    </location>
    <ligand>
        <name>GTP</name>
        <dbReference type="ChEBI" id="CHEBI:37565"/>
    </ligand>
</feature>
<feature type="binding site" evidence="9">
    <location>
        <begin position="505"/>
        <end position="508"/>
    </location>
    <ligand>
        <name>GTP</name>
        <dbReference type="ChEBI" id="CHEBI:37565"/>
    </ligand>
</feature>
<evidence type="ECO:0000256" key="4">
    <source>
        <dbReference type="ARBA" id="ARBA00022490"/>
    </source>
</evidence>
<keyword evidence="6 9" id="KW-0547">Nucleotide-binding</keyword>
<dbReference type="InterPro" id="IPR000178">
    <property type="entry name" value="TF_IF2_bacterial-like"/>
</dbReference>
<evidence type="ECO:0000256" key="3">
    <source>
        <dbReference type="ARBA" id="ARBA00020675"/>
    </source>
</evidence>
<feature type="compositionally biased region" description="Basic residues" evidence="12">
    <location>
        <begin position="197"/>
        <end position="206"/>
    </location>
</feature>
<feature type="region of interest" description="Disordered" evidence="12">
    <location>
        <begin position="1"/>
        <end position="313"/>
    </location>
</feature>
<feature type="domain" description="Tr-type G" evidence="13">
    <location>
        <begin position="396"/>
        <end position="563"/>
    </location>
</feature>
<dbReference type="Gene3D" id="2.40.30.10">
    <property type="entry name" value="Translation factors"/>
    <property type="match status" value="2"/>
</dbReference>
<comment type="similarity">
    <text evidence="2 9 10">Belongs to the TRAFAC class translation factor GTPase superfamily. Classic translation factor GTPase family. IF-2 subfamily.</text>
</comment>
<feature type="compositionally biased region" description="Gly residues" evidence="12">
    <location>
        <begin position="30"/>
        <end position="41"/>
    </location>
</feature>
<evidence type="ECO:0000256" key="6">
    <source>
        <dbReference type="ARBA" id="ARBA00022741"/>
    </source>
</evidence>
<dbReference type="GO" id="GO:0003743">
    <property type="term" value="F:translation initiation factor activity"/>
    <property type="evidence" value="ECO:0007669"/>
    <property type="project" value="UniProtKB-KW"/>
</dbReference>
<dbReference type="EMBL" id="BSNI01000002">
    <property type="protein sequence ID" value="GLQ16938.1"/>
    <property type="molecule type" value="Genomic_DNA"/>
</dbReference>
<feature type="compositionally biased region" description="Basic and acidic residues" evidence="12">
    <location>
        <begin position="8"/>
        <end position="24"/>
    </location>
</feature>
<comment type="subcellular location">
    <subcellularLocation>
        <location evidence="1 9 11">Cytoplasm</location>
    </subcellularLocation>
</comment>
<feature type="binding site" evidence="9">
    <location>
        <begin position="451"/>
        <end position="455"/>
    </location>
    <ligand>
        <name>GTP</name>
        <dbReference type="ChEBI" id="CHEBI:37565"/>
    </ligand>
</feature>
<dbReference type="Gene3D" id="3.40.50.300">
    <property type="entry name" value="P-loop containing nucleotide triphosphate hydrolases"/>
    <property type="match status" value="1"/>
</dbReference>
<keyword evidence="5 9" id="KW-0396">Initiation factor</keyword>
<evidence type="ECO:0000256" key="2">
    <source>
        <dbReference type="ARBA" id="ARBA00007733"/>
    </source>
</evidence>
<proteinExistence type="inferred from homology"/>
<evidence type="ECO:0000256" key="7">
    <source>
        <dbReference type="ARBA" id="ARBA00022917"/>
    </source>
</evidence>
<dbReference type="InterPro" id="IPR036925">
    <property type="entry name" value="TIF_IF2_dom3_sf"/>
</dbReference>
<dbReference type="Proteomes" id="UP001161405">
    <property type="component" value="Unassembled WGS sequence"/>
</dbReference>
<evidence type="ECO:0000256" key="12">
    <source>
        <dbReference type="SAM" id="MobiDB-lite"/>
    </source>
</evidence>
<evidence type="ECO:0000256" key="9">
    <source>
        <dbReference type="HAMAP-Rule" id="MF_00100"/>
    </source>
</evidence>
<keyword evidence="7 9" id="KW-0648">Protein biosynthesis</keyword>
<sequence length="895" mass="96948">MSGEYMSDNDKRSDATPSDGEKKPLSLKGGPAGGGRPGGGRSRTVVVEKRSRTFTAPSKGAAAPRPKASEGAPSGRPSGQPSGQPGGSRSGGQRNQQRRQDGNRNRQGQGGRRQEPVNTGLTNSEAEKRERALRAAAARADEERRAQQEAEQRRIDDAARRKAEREEAERIKAEEEARLEAERKDREREEAEEKVKATKAKAKPAAKAKPQAEPEEPPAPPVERANSKQPDQGRKKNAPLVREDELERAKRAAKPQPSKRAGGNDRRQSRLTVTSATRGDSERDRGPSLAAMRRRREKQRGKGPQTPKEKISREVTIPEAITVQELANRMAERAVDVIKLLMQQGQMATINDVLDADTAELIATEMNHTVKRVAESDVEEGLFEQKADQNPDEMESRAPVVTIMGHVDHGKTSLLDAIREANVVSGEAGGITQHIGAYQVERDGHEITFLDTPGHEAFTAMRARGAQATDIAVLVVAADDGVMPQTIESIKHAKAAEVPIIVAINKMDKPEADPNRVRNELLQHEVFVESMGGEILDVEVSAMQKQNLEGILDAIVLQSEILELQANPTGRAQGIVIEAKLDKGRGAVATVLVQNGELAVGDIVVAGSQWAKVRALINDKGEQVKTAGPSTPVEVLGFTGVPDAGDLFGAVEHEAKAREITEYRQRTKREKSAAGGVTSLEQMMNQLKTEDLAKIPLVIKGDVQGSVEAINGALDKLATDEVSAQVLIGGVGGITESDVTLAAASNAIVIGFNTRANKQAREAAAREGVEIRYYNIIYDLVDDVKAAMSGLLSPEVRETFIGNAEILEVFNITKVGRVAGCRVVDGMVERGAGVRLIRDDVVIHEGKLSTLKRFKDEVKDVQAGQECGMAFEKYEDMRAGDVIECFRVESIERTL</sequence>
<comment type="function">
    <text evidence="9 10">One of the essential components for the initiation of protein synthesis. Protects formylmethionyl-tRNA from spontaneous hydrolysis and promotes its binding to the 30S ribosomal subunits. Also involved in the hydrolysis of GTP during the formation of the 70S ribosomal complex.</text>
</comment>
<dbReference type="CDD" id="cd03702">
    <property type="entry name" value="IF2_mtIF2_II"/>
    <property type="match status" value="1"/>
</dbReference>
<feature type="compositionally biased region" description="Basic and acidic residues" evidence="12">
    <location>
        <begin position="125"/>
        <end position="196"/>
    </location>
</feature>
<dbReference type="Pfam" id="PF00009">
    <property type="entry name" value="GTP_EFTU"/>
    <property type="match status" value="1"/>
</dbReference>
<dbReference type="InterPro" id="IPR004161">
    <property type="entry name" value="EFTu-like_2"/>
</dbReference>
<protein>
    <recommendedName>
        <fullName evidence="3 9">Translation initiation factor IF-2</fullName>
    </recommendedName>
</protein>
<dbReference type="PANTHER" id="PTHR43381:SF5">
    <property type="entry name" value="TR-TYPE G DOMAIN-CONTAINING PROTEIN"/>
    <property type="match status" value="1"/>
</dbReference>
<dbReference type="InterPro" id="IPR027417">
    <property type="entry name" value="P-loop_NTPase"/>
</dbReference>
<feature type="region of interest" description="G-domain" evidence="9">
    <location>
        <begin position="399"/>
        <end position="547"/>
    </location>
</feature>
<evidence type="ECO:0000256" key="1">
    <source>
        <dbReference type="ARBA" id="ARBA00004496"/>
    </source>
</evidence>
<dbReference type="PROSITE" id="PS51722">
    <property type="entry name" value="G_TR_2"/>
    <property type="match status" value="1"/>
</dbReference>
<reference evidence="14" key="1">
    <citation type="journal article" date="2014" name="Int. J. Syst. Evol. Microbiol.">
        <title>Complete genome of a new Firmicutes species belonging to the dominant human colonic microbiota ('Ruminococcus bicirculans') reveals two chromosomes and a selective capacity to utilize plant glucans.</title>
        <authorList>
            <consortium name="NISC Comparative Sequencing Program"/>
            <person name="Wegmann U."/>
            <person name="Louis P."/>
            <person name="Goesmann A."/>
            <person name="Henrissat B."/>
            <person name="Duncan S.H."/>
            <person name="Flint H.J."/>
        </authorList>
    </citation>
    <scope>NUCLEOTIDE SEQUENCE</scope>
    <source>
        <strain evidence="14">NBRC 107169</strain>
    </source>
</reference>
<dbReference type="Gene3D" id="3.40.50.10050">
    <property type="entry name" value="Translation initiation factor IF- 2, domain 3"/>
    <property type="match status" value="1"/>
</dbReference>
<dbReference type="NCBIfam" id="TIGR00231">
    <property type="entry name" value="small_GTP"/>
    <property type="match status" value="1"/>
</dbReference>
<dbReference type="InterPro" id="IPR000795">
    <property type="entry name" value="T_Tr_GTP-bd_dom"/>
</dbReference>
<evidence type="ECO:0000259" key="13">
    <source>
        <dbReference type="PROSITE" id="PS51722"/>
    </source>
</evidence>
<dbReference type="Pfam" id="PF04760">
    <property type="entry name" value="IF2_N"/>
    <property type="match status" value="1"/>
</dbReference>
<dbReference type="InterPro" id="IPR009000">
    <property type="entry name" value="Transl_B-barrel_sf"/>
</dbReference>
<organism evidence="14 15">
    <name type="scientific">Maritalea porphyrae</name>
    <dbReference type="NCBI Taxonomy" id="880732"/>
    <lineage>
        <taxon>Bacteria</taxon>
        <taxon>Pseudomonadati</taxon>
        <taxon>Pseudomonadota</taxon>
        <taxon>Alphaproteobacteria</taxon>
        <taxon>Hyphomicrobiales</taxon>
        <taxon>Devosiaceae</taxon>
        <taxon>Maritalea</taxon>
    </lineage>
</organism>
<dbReference type="HAMAP" id="MF_00100_B">
    <property type="entry name" value="IF_2_B"/>
    <property type="match status" value="1"/>
</dbReference>
<reference evidence="14" key="2">
    <citation type="submission" date="2023-01" db="EMBL/GenBank/DDBJ databases">
        <title>Draft genome sequence of Maritalea porphyrae strain NBRC 107169.</title>
        <authorList>
            <person name="Sun Q."/>
            <person name="Mori K."/>
        </authorList>
    </citation>
    <scope>NUCLEOTIDE SEQUENCE</scope>
    <source>
        <strain evidence="14">NBRC 107169</strain>
    </source>
</reference>
<dbReference type="SUPFAM" id="SSF52540">
    <property type="entry name" value="P-loop containing nucleoside triphosphate hydrolases"/>
    <property type="match status" value="1"/>
</dbReference>
<evidence type="ECO:0000256" key="10">
    <source>
        <dbReference type="RuleBase" id="RU000644"/>
    </source>
</evidence>
<feature type="compositionally biased region" description="Basic residues" evidence="12">
    <location>
        <begin position="292"/>
        <end position="301"/>
    </location>
</feature>
<keyword evidence="4 9" id="KW-0963">Cytoplasm</keyword>
<evidence type="ECO:0000256" key="5">
    <source>
        <dbReference type="ARBA" id="ARBA00022540"/>
    </source>
</evidence>
<dbReference type="InterPro" id="IPR006847">
    <property type="entry name" value="IF2_N"/>
</dbReference>
<dbReference type="CDD" id="cd03692">
    <property type="entry name" value="mtIF2_IVc"/>
    <property type="match status" value="1"/>
</dbReference>
<evidence type="ECO:0000313" key="15">
    <source>
        <dbReference type="Proteomes" id="UP001161405"/>
    </source>
</evidence>
<feature type="compositionally biased region" description="Low complexity" evidence="12">
    <location>
        <begin position="74"/>
        <end position="83"/>
    </location>
</feature>
<dbReference type="Pfam" id="PF11987">
    <property type="entry name" value="IF-2"/>
    <property type="match status" value="1"/>
</dbReference>
<dbReference type="PROSITE" id="PS01176">
    <property type="entry name" value="IF2"/>
    <property type="match status" value="1"/>
</dbReference>
<name>A0ABQ5UNS1_9HYPH</name>
<comment type="caution">
    <text evidence="14">The sequence shown here is derived from an EMBL/GenBank/DDBJ whole genome shotgun (WGS) entry which is preliminary data.</text>
</comment>
<dbReference type="SUPFAM" id="SSF50447">
    <property type="entry name" value="Translation proteins"/>
    <property type="match status" value="2"/>
</dbReference>
<dbReference type="Pfam" id="PF03144">
    <property type="entry name" value="GTP_EFTU_D2"/>
    <property type="match status" value="1"/>
</dbReference>
<evidence type="ECO:0000256" key="11">
    <source>
        <dbReference type="RuleBase" id="RU000645"/>
    </source>
</evidence>
<dbReference type="InterPro" id="IPR015760">
    <property type="entry name" value="TIF_IF2"/>
</dbReference>
<gene>
    <name evidence="9 14" type="primary">infB</name>
    <name evidence="14" type="ORF">GCM10007879_11870</name>
</gene>
<accession>A0ABQ5UNS1</accession>
<dbReference type="CDD" id="cd01887">
    <property type="entry name" value="IF2_eIF5B"/>
    <property type="match status" value="1"/>
</dbReference>
<dbReference type="InterPro" id="IPR044145">
    <property type="entry name" value="IF2_II"/>
</dbReference>
<dbReference type="Pfam" id="PF22042">
    <property type="entry name" value="EF-G_D2"/>
    <property type="match status" value="1"/>
</dbReference>
<dbReference type="InterPro" id="IPR023115">
    <property type="entry name" value="TIF_IF2_dom3"/>
</dbReference>
<keyword evidence="15" id="KW-1185">Reference proteome</keyword>
<feature type="compositionally biased region" description="Basic and acidic residues" evidence="12">
    <location>
        <begin position="241"/>
        <end position="250"/>
    </location>
</feature>
<keyword evidence="8 9" id="KW-0342">GTP-binding</keyword>
<dbReference type="PANTHER" id="PTHR43381">
    <property type="entry name" value="TRANSLATION INITIATION FACTOR IF-2-RELATED"/>
    <property type="match status" value="1"/>
</dbReference>
<evidence type="ECO:0000256" key="8">
    <source>
        <dbReference type="ARBA" id="ARBA00023134"/>
    </source>
</evidence>
<dbReference type="NCBIfam" id="TIGR00487">
    <property type="entry name" value="IF-2"/>
    <property type="match status" value="1"/>
</dbReference>
<dbReference type="InterPro" id="IPR005225">
    <property type="entry name" value="Small_GTP-bd"/>
</dbReference>